<keyword evidence="2" id="KW-1185">Reference proteome</keyword>
<accession>A0A348HG40</accession>
<dbReference type="EMBL" id="AP018933">
    <property type="protein sequence ID" value="BBG30592.1"/>
    <property type="molecule type" value="Genomic_DNA"/>
</dbReference>
<reference evidence="1 2" key="1">
    <citation type="submission" date="2018-09" db="EMBL/GenBank/DDBJ databases">
        <title>Zymobacter palmae IAM14233 (=T109) whole genome analysis.</title>
        <authorList>
            <person name="Yanase H."/>
        </authorList>
    </citation>
    <scope>NUCLEOTIDE SEQUENCE [LARGE SCALE GENOMIC DNA]</scope>
    <source>
        <strain evidence="1 2">IAM14233</strain>
    </source>
</reference>
<organism evidence="1 2">
    <name type="scientific">Zymobacter palmae</name>
    <dbReference type="NCBI Taxonomy" id="33074"/>
    <lineage>
        <taxon>Bacteria</taxon>
        <taxon>Pseudomonadati</taxon>
        <taxon>Pseudomonadota</taxon>
        <taxon>Gammaproteobacteria</taxon>
        <taxon>Oceanospirillales</taxon>
        <taxon>Halomonadaceae</taxon>
        <taxon>Zymobacter group</taxon>
        <taxon>Zymobacter</taxon>
    </lineage>
</organism>
<dbReference type="KEGG" id="zpl:ZBT109_1846"/>
<evidence type="ECO:0000313" key="2">
    <source>
        <dbReference type="Proteomes" id="UP000267342"/>
    </source>
</evidence>
<name>A0A348HG40_9GAMM</name>
<proteinExistence type="predicted"/>
<dbReference type="AlphaFoldDB" id="A0A348HG40"/>
<dbReference type="Proteomes" id="UP000267342">
    <property type="component" value="Chromosome"/>
</dbReference>
<sequence>MQRVEPMLCELYRISTGQQHLYVTHMSMNANQAGSASSIAAGRTNAL</sequence>
<protein>
    <submittedName>
        <fullName evidence="1">Ammonia permease</fullName>
    </submittedName>
</protein>
<gene>
    <name evidence="1" type="ORF">ZBT109_1846</name>
</gene>
<evidence type="ECO:0000313" key="1">
    <source>
        <dbReference type="EMBL" id="BBG30592.1"/>
    </source>
</evidence>